<keyword evidence="3" id="KW-1185">Reference proteome</keyword>
<dbReference type="Gene3D" id="3.40.50.150">
    <property type="entry name" value="Vaccinia Virus protein VP39"/>
    <property type="match status" value="1"/>
</dbReference>
<reference evidence="2" key="1">
    <citation type="submission" date="2023-10" db="EMBL/GenBank/DDBJ databases">
        <title>Chromosome-level genome of the transformable northern wattle, Acacia crassicarpa.</title>
        <authorList>
            <person name="Massaro I."/>
            <person name="Sinha N.R."/>
            <person name="Poethig S."/>
            <person name="Leichty A.R."/>
        </authorList>
    </citation>
    <scope>NUCLEOTIDE SEQUENCE</scope>
    <source>
        <strain evidence="2">Acra3RX</strain>
        <tissue evidence="2">Leaf</tissue>
    </source>
</reference>
<dbReference type="Pfam" id="PF08241">
    <property type="entry name" value="Methyltransf_11"/>
    <property type="match status" value="1"/>
</dbReference>
<organism evidence="2 3">
    <name type="scientific">Acacia crassicarpa</name>
    <name type="common">northern wattle</name>
    <dbReference type="NCBI Taxonomy" id="499986"/>
    <lineage>
        <taxon>Eukaryota</taxon>
        <taxon>Viridiplantae</taxon>
        <taxon>Streptophyta</taxon>
        <taxon>Embryophyta</taxon>
        <taxon>Tracheophyta</taxon>
        <taxon>Spermatophyta</taxon>
        <taxon>Magnoliopsida</taxon>
        <taxon>eudicotyledons</taxon>
        <taxon>Gunneridae</taxon>
        <taxon>Pentapetalae</taxon>
        <taxon>rosids</taxon>
        <taxon>fabids</taxon>
        <taxon>Fabales</taxon>
        <taxon>Fabaceae</taxon>
        <taxon>Caesalpinioideae</taxon>
        <taxon>mimosoid clade</taxon>
        <taxon>Acacieae</taxon>
        <taxon>Acacia</taxon>
    </lineage>
</organism>
<dbReference type="InterPro" id="IPR029063">
    <property type="entry name" value="SAM-dependent_MTases_sf"/>
</dbReference>
<dbReference type="EMBL" id="JAWXYG010000005">
    <property type="protein sequence ID" value="KAK4272463.1"/>
    <property type="molecule type" value="Genomic_DNA"/>
</dbReference>
<comment type="caution">
    <text evidence="2">The sequence shown here is derived from an EMBL/GenBank/DDBJ whole genome shotgun (WGS) entry which is preliminary data.</text>
</comment>
<evidence type="ECO:0000313" key="3">
    <source>
        <dbReference type="Proteomes" id="UP001293593"/>
    </source>
</evidence>
<dbReference type="GO" id="GO:0008757">
    <property type="term" value="F:S-adenosylmethionine-dependent methyltransferase activity"/>
    <property type="evidence" value="ECO:0007669"/>
    <property type="project" value="InterPro"/>
</dbReference>
<dbReference type="PANTHER" id="PTHR45180">
    <property type="entry name" value="OS01G0307686 PROTEIN"/>
    <property type="match status" value="1"/>
</dbReference>
<dbReference type="AlphaFoldDB" id="A0AAE1JMU0"/>
<evidence type="ECO:0000313" key="2">
    <source>
        <dbReference type="EMBL" id="KAK4272463.1"/>
    </source>
</evidence>
<dbReference type="SUPFAM" id="SSF53335">
    <property type="entry name" value="S-adenosyl-L-methionine-dependent methyltransferases"/>
    <property type="match status" value="1"/>
</dbReference>
<dbReference type="Proteomes" id="UP001293593">
    <property type="component" value="Unassembled WGS sequence"/>
</dbReference>
<gene>
    <name evidence="2" type="ORF">QN277_021019</name>
</gene>
<protein>
    <recommendedName>
        <fullName evidence="1">Methyltransferase type 11 domain-containing protein</fullName>
    </recommendedName>
</protein>
<sequence>MAELFLKQAKQYSDSRPSYPSQLFSFIASKTPSHQLAWDVGTGSGQAAQSLAEIYENVIGTDASEKQLEYAVKLPNVRYEHTPSTMSMAELEQKVAPEGTVDVVTIAQALHWFDLPTFYRQVKWVLKKPHGVIAAWCYKELRVTDAIDKVLDEYAVELKPYRDPACALMDNDYRSIDFPFETVDGADDTGPIEFVTEKEMHLDDFLTYLRSWSAYQTAKDKGVELLSEDVVERFKSAWTEDGSPLKVAKFPVYLRIGKVGAPEA</sequence>
<dbReference type="CDD" id="cd02440">
    <property type="entry name" value="AdoMet_MTases"/>
    <property type="match status" value="1"/>
</dbReference>
<proteinExistence type="predicted"/>
<dbReference type="InterPro" id="IPR013216">
    <property type="entry name" value="Methyltransf_11"/>
</dbReference>
<feature type="domain" description="Methyltransferase type 11" evidence="1">
    <location>
        <begin position="39"/>
        <end position="128"/>
    </location>
</feature>
<evidence type="ECO:0000259" key="1">
    <source>
        <dbReference type="Pfam" id="PF08241"/>
    </source>
</evidence>
<name>A0AAE1JMU0_9FABA</name>
<dbReference type="PANTHER" id="PTHR45180:SF1">
    <property type="entry name" value="OS01G0307686 PROTEIN"/>
    <property type="match status" value="1"/>
</dbReference>
<accession>A0AAE1JMU0</accession>